<organism evidence="1">
    <name type="scientific">marine sediment metagenome</name>
    <dbReference type="NCBI Taxonomy" id="412755"/>
    <lineage>
        <taxon>unclassified sequences</taxon>
        <taxon>metagenomes</taxon>
        <taxon>ecological metagenomes</taxon>
    </lineage>
</organism>
<gene>
    <name evidence="1" type="ORF">S06H3_55428</name>
</gene>
<dbReference type="EMBL" id="BARV01035530">
    <property type="protein sequence ID" value="GAI57701.1"/>
    <property type="molecule type" value="Genomic_DNA"/>
</dbReference>
<sequence length="35" mass="3793">IESKSLSALKLGFELDEFLELGLEAMKEIAANLGL</sequence>
<comment type="caution">
    <text evidence="1">The sequence shown here is derived from an EMBL/GenBank/DDBJ whole genome shotgun (WGS) entry which is preliminary data.</text>
</comment>
<accession>X1QSB4</accession>
<name>X1QSB4_9ZZZZ</name>
<feature type="non-terminal residue" evidence="1">
    <location>
        <position position="1"/>
    </location>
</feature>
<dbReference type="AlphaFoldDB" id="X1QSB4"/>
<protein>
    <submittedName>
        <fullName evidence="1">Uncharacterized protein</fullName>
    </submittedName>
</protein>
<reference evidence="1" key="1">
    <citation type="journal article" date="2014" name="Front. Microbiol.">
        <title>High frequency of phylogenetically diverse reductive dehalogenase-homologous genes in deep subseafloor sedimentary metagenomes.</title>
        <authorList>
            <person name="Kawai M."/>
            <person name="Futagami T."/>
            <person name="Toyoda A."/>
            <person name="Takaki Y."/>
            <person name="Nishi S."/>
            <person name="Hori S."/>
            <person name="Arai W."/>
            <person name="Tsubouchi T."/>
            <person name="Morono Y."/>
            <person name="Uchiyama I."/>
            <person name="Ito T."/>
            <person name="Fujiyama A."/>
            <person name="Inagaki F."/>
            <person name="Takami H."/>
        </authorList>
    </citation>
    <scope>NUCLEOTIDE SEQUENCE</scope>
    <source>
        <strain evidence="1">Expedition CK06-06</strain>
    </source>
</reference>
<proteinExistence type="predicted"/>
<evidence type="ECO:0000313" key="1">
    <source>
        <dbReference type="EMBL" id="GAI57701.1"/>
    </source>
</evidence>